<keyword evidence="2" id="KW-1133">Transmembrane helix</keyword>
<evidence type="ECO:0000313" key="4">
    <source>
        <dbReference type="Proteomes" id="UP000019109"/>
    </source>
</evidence>
<name>W4V689_9FIRM</name>
<dbReference type="STRING" id="1294263.JCM21531_1696"/>
<dbReference type="RefSeq" id="WP_038288316.1">
    <property type="nucleotide sequence ID" value="NZ_BAVR01000016.1"/>
</dbReference>
<feature type="compositionally biased region" description="Low complexity" evidence="1">
    <location>
        <begin position="252"/>
        <end position="262"/>
    </location>
</feature>
<dbReference type="Proteomes" id="UP000019109">
    <property type="component" value="Unassembled WGS sequence"/>
</dbReference>
<comment type="caution">
    <text evidence="3">The sequence shown here is derived from an EMBL/GenBank/DDBJ whole genome shotgun (WGS) entry which is preliminary data.</text>
</comment>
<proteinExistence type="predicted"/>
<gene>
    <name evidence="3" type="ORF">JCM21531_1696</name>
</gene>
<organism evidence="3 4">
    <name type="scientific">Acetivibrio straminisolvens JCM 21531</name>
    <dbReference type="NCBI Taxonomy" id="1294263"/>
    <lineage>
        <taxon>Bacteria</taxon>
        <taxon>Bacillati</taxon>
        <taxon>Bacillota</taxon>
        <taxon>Clostridia</taxon>
        <taxon>Eubacteriales</taxon>
        <taxon>Oscillospiraceae</taxon>
        <taxon>Acetivibrio</taxon>
    </lineage>
</organism>
<reference evidence="3" key="1">
    <citation type="journal article" date="2014" name="Genome Announc.">
        <title>Draft Genome Sequence of Clostridium straminisolvens Strain JCM 21531T, Isolated from a Cellulose-Degrading Bacterial Community.</title>
        <authorList>
            <person name="Yuki M."/>
            <person name="Oshima K."/>
            <person name="Suda W."/>
            <person name="Sakamoto M."/>
            <person name="Kitamura K."/>
            <person name="Iida T."/>
            <person name="Hattori M."/>
            <person name="Ohkuma M."/>
        </authorList>
    </citation>
    <scope>NUCLEOTIDE SEQUENCE [LARGE SCALE GENOMIC DNA]</scope>
    <source>
        <strain evidence="3">JCM 21531</strain>
    </source>
</reference>
<keyword evidence="2" id="KW-0472">Membrane</keyword>
<sequence>MYDIYDMKTLLQIIFKYTKKNARILADQYLLKDVSIISKWRNNVIYPRNDDIIKIVEFVENEATSSQKELIRDNIEELLKKAPIKNKIKEIILDTKDFSEFLKEAISVAMPEYEPECEEKSKRIIKKENPSEKKEAYSGTVKLDFVLPEGSDINLQKLANSPGIKFNGVLNLTPKKKTLKVANFFKSSTALGILLVWIISGTIIIAFSGSMQKNNSATSASKDNALYNSDISDTEESNEYDTPVEDENFDVSSPLPESSPIPESKEVDTLDVASEEEIKEKEILTTDNQANSMVKSYEQNTITNNINESHEHNTTNNITETYEQNTTNNTQINSWNNFNIQISGENLNLVVGEQNAVSIEAE</sequence>
<dbReference type="AlphaFoldDB" id="W4V689"/>
<feature type="transmembrane region" description="Helical" evidence="2">
    <location>
        <begin position="184"/>
        <end position="207"/>
    </location>
</feature>
<evidence type="ECO:0000313" key="3">
    <source>
        <dbReference type="EMBL" id="GAE88264.1"/>
    </source>
</evidence>
<feature type="compositionally biased region" description="Acidic residues" evidence="1">
    <location>
        <begin position="232"/>
        <end position="249"/>
    </location>
</feature>
<keyword evidence="2" id="KW-0812">Transmembrane</keyword>
<accession>W4V689</accession>
<keyword evidence="4" id="KW-1185">Reference proteome</keyword>
<evidence type="ECO:0000256" key="2">
    <source>
        <dbReference type="SAM" id="Phobius"/>
    </source>
</evidence>
<evidence type="ECO:0000256" key="1">
    <source>
        <dbReference type="SAM" id="MobiDB-lite"/>
    </source>
</evidence>
<dbReference type="OrthoDB" id="1738192at2"/>
<feature type="region of interest" description="Disordered" evidence="1">
    <location>
        <begin position="232"/>
        <end position="266"/>
    </location>
</feature>
<dbReference type="EMBL" id="BAVR01000016">
    <property type="protein sequence ID" value="GAE88264.1"/>
    <property type="molecule type" value="Genomic_DNA"/>
</dbReference>
<protein>
    <submittedName>
        <fullName evidence="3">Uncharacterized protein</fullName>
    </submittedName>
</protein>